<dbReference type="InterPro" id="IPR036390">
    <property type="entry name" value="WH_DNA-bd_sf"/>
</dbReference>
<evidence type="ECO:0000256" key="2">
    <source>
        <dbReference type="ARBA" id="ARBA00023015"/>
    </source>
</evidence>
<accession>A0A0B8NMW2</accession>
<reference evidence="6 7" key="2">
    <citation type="submission" date="2015-01" db="EMBL/GenBank/DDBJ databases">
        <authorList>
            <consortium name="NBRP consortium"/>
            <person name="Sawabe T."/>
            <person name="Meirelles P."/>
            <person name="Feng G."/>
            <person name="Sayaka M."/>
            <person name="Hattori M."/>
            <person name="Ohkuma M."/>
        </authorList>
    </citation>
    <scope>NUCLEOTIDE SEQUENCE [LARGE SCALE GENOMIC DNA]</scope>
    <source>
        <strain evidence="7">JCM 19231</strain>
    </source>
</reference>
<evidence type="ECO:0000259" key="5">
    <source>
        <dbReference type="PROSITE" id="PS50931"/>
    </source>
</evidence>
<dbReference type="SUPFAM" id="SSF53850">
    <property type="entry name" value="Periplasmic binding protein-like II"/>
    <property type="match status" value="1"/>
</dbReference>
<dbReference type="AlphaFoldDB" id="A0A0B8NMW2"/>
<dbReference type="PRINTS" id="PR00039">
    <property type="entry name" value="HTHLYSR"/>
</dbReference>
<comment type="similarity">
    <text evidence="1">Belongs to the LysR transcriptional regulatory family.</text>
</comment>
<dbReference type="EMBL" id="BBRZ01000021">
    <property type="protein sequence ID" value="GAM55980.1"/>
    <property type="molecule type" value="Genomic_DNA"/>
</dbReference>
<dbReference type="Gene3D" id="3.40.190.10">
    <property type="entry name" value="Periplasmic binding protein-like II"/>
    <property type="match status" value="2"/>
</dbReference>
<dbReference type="InterPro" id="IPR000847">
    <property type="entry name" value="LysR_HTH_N"/>
</dbReference>
<sequence>MFKYSLKQIAVFDAVASQESVSAAAKKLSMTQSAVSMSLSQLESVLDRPLFNRQGNRLVLSHWGHWLRPRAKKLLQHAQQIEFGLHEQHLISGNLTLCSSQTAAKHLLPSLISKIDNDFPEMRINLMVENTENVIEALLNYDCDLGIIEGKNSDSRLQTEHWLDDDLVVIASPNHPFAHYKQVTLAQLEQAKWVLREPGAGTRRIFDGAVHGLIDNIKVWKEYESVRVIKSMVANGSYLGCVPYLDIVQELENNQLKILPTPQLNMQREISFIWRTDSGESPLRECLLSEARRLTRGRSFKPHKSTTLV</sequence>
<dbReference type="PANTHER" id="PTHR30126:SF94">
    <property type="entry name" value="LYSR FAMILY TRANSCRIPTIONAL REGULATOR"/>
    <property type="match status" value="1"/>
</dbReference>
<evidence type="ECO:0000256" key="1">
    <source>
        <dbReference type="ARBA" id="ARBA00009437"/>
    </source>
</evidence>
<organism evidence="6 7">
    <name type="scientific">Vibrio ishigakensis</name>
    <dbReference type="NCBI Taxonomy" id="1481914"/>
    <lineage>
        <taxon>Bacteria</taxon>
        <taxon>Pseudomonadati</taxon>
        <taxon>Pseudomonadota</taxon>
        <taxon>Gammaproteobacteria</taxon>
        <taxon>Vibrionales</taxon>
        <taxon>Vibrionaceae</taxon>
        <taxon>Vibrio</taxon>
    </lineage>
</organism>
<keyword evidence="4" id="KW-0804">Transcription</keyword>
<dbReference type="GO" id="GO:0000976">
    <property type="term" value="F:transcription cis-regulatory region binding"/>
    <property type="evidence" value="ECO:0007669"/>
    <property type="project" value="TreeGrafter"/>
</dbReference>
<dbReference type="Gene3D" id="1.10.10.10">
    <property type="entry name" value="Winged helix-like DNA-binding domain superfamily/Winged helix DNA-binding domain"/>
    <property type="match status" value="1"/>
</dbReference>
<dbReference type="Proteomes" id="UP000031671">
    <property type="component" value="Unassembled WGS sequence"/>
</dbReference>
<gene>
    <name evidence="6" type="ORF">JCM19231_4968</name>
</gene>
<evidence type="ECO:0000256" key="3">
    <source>
        <dbReference type="ARBA" id="ARBA00023125"/>
    </source>
</evidence>
<dbReference type="Pfam" id="PF03466">
    <property type="entry name" value="LysR_substrate"/>
    <property type="match status" value="1"/>
</dbReference>
<dbReference type="PANTHER" id="PTHR30126">
    <property type="entry name" value="HTH-TYPE TRANSCRIPTIONAL REGULATOR"/>
    <property type="match status" value="1"/>
</dbReference>
<dbReference type="PROSITE" id="PS50931">
    <property type="entry name" value="HTH_LYSR"/>
    <property type="match status" value="1"/>
</dbReference>
<name>A0A0B8NMW2_9VIBR</name>
<evidence type="ECO:0000256" key="4">
    <source>
        <dbReference type="ARBA" id="ARBA00023163"/>
    </source>
</evidence>
<keyword evidence="2" id="KW-0805">Transcription regulation</keyword>
<keyword evidence="3" id="KW-0238">DNA-binding</keyword>
<dbReference type="RefSeq" id="WP_261833880.1">
    <property type="nucleotide sequence ID" value="NZ_AP024881.1"/>
</dbReference>
<dbReference type="InterPro" id="IPR036388">
    <property type="entry name" value="WH-like_DNA-bd_sf"/>
</dbReference>
<dbReference type="InterPro" id="IPR005119">
    <property type="entry name" value="LysR_subst-bd"/>
</dbReference>
<dbReference type="Pfam" id="PF00126">
    <property type="entry name" value="HTH_1"/>
    <property type="match status" value="1"/>
</dbReference>
<comment type="caution">
    <text evidence="6">The sequence shown here is derived from an EMBL/GenBank/DDBJ whole genome shotgun (WGS) entry which is preliminary data.</text>
</comment>
<proteinExistence type="inferred from homology"/>
<feature type="domain" description="HTH lysR-type" evidence="5">
    <location>
        <begin position="4"/>
        <end position="61"/>
    </location>
</feature>
<dbReference type="GO" id="GO:0003700">
    <property type="term" value="F:DNA-binding transcription factor activity"/>
    <property type="evidence" value="ECO:0007669"/>
    <property type="project" value="InterPro"/>
</dbReference>
<keyword evidence="7" id="KW-1185">Reference proteome</keyword>
<protein>
    <submittedName>
        <fullName evidence="6">Transcriptional regulator, lysR family</fullName>
    </submittedName>
</protein>
<dbReference type="SUPFAM" id="SSF46785">
    <property type="entry name" value="Winged helix' DNA-binding domain"/>
    <property type="match status" value="1"/>
</dbReference>
<reference evidence="6 7" key="1">
    <citation type="submission" date="2015-01" db="EMBL/GenBank/DDBJ databases">
        <title>Vibrio sp. C1 JCM 19231 whole genome shotgun sequence.</title>
        <authorList>
            <person name="Sawabe T."/>
            <person name="Meirelles P."/>
            <person name="Feng G."/>
            <person name="Sayaka M."/>
            <person name="Hattori M."/>
            <person name="Ohkuma M."/>
        </authorList>
    </citation>
    <scope>NUCLEOTIDE SEQUENCE [LARGE SCALE GENOMIC DNA]</scope>
    <source>
        <strain evidence="7">JCM 19231</strain>
    </source>
</reference>
<evidence type="ECO:0000313" key="6">
    <source>
        <dbReference type="EMBL" id="GAM55980.1"/>
    </source>
</evidence>
<evidence type="ECO:0000313" key="7">
    <source>
        <dbReference type="Proteomes" id="UP000031671"/>
    </source>
</evidence>